<protein>
    <submittedName>
        <fullName evidence="4">Recombinase family protein</fullName>
    </submittedName>
</protein>
<dbReference type="Pfam" id="PF00239">
    <property type="entry name" value="Resolvase"/>
    <property type="match status" value="1"/>
</dbReference>
<dbReference type="Gene3D" id="3.40.50.1390">
    <property type="entry name" value="Resolvase, N-terminal catalytic domain"/>
    <property type="match status" value="1"/>
</dbReference>
<evidence type="ECO:0000313" key="4">
    <source>
        <dbReference type="EMBL" id="RVU87951.1"/>
    </source>
</evidence>
<organism evidence="4">
    <name type="scientific">Flavobacterium columnare</name>
    <dbReference type="NCBI Taxonomy" id="996"/>
    <lineage>
        <taxon>Bacteria</taxon>
        <taxon>Pseudomonadati</taxon>
        <taxon>Bacteroidota</taxon>
        <taxon>Flavobacteriia</taxon>
        <taxon>Flavobacteriales</taxon>
        <taxon>Flavobacteriaceae</taxon>
        <taxon>Flavobacterium</taxon>
    </lineage>
</organism>
<dbReference type="PANTHER" id="PTHR30461">
    <property type="entry name" value="DNA-INVERTASE FROM LAMBDOID PROPHAGE"/>
    <property type="match status" value="1"/>
</dbReference>
<dbReference type="AlphaFoldDB" id="A0AA94F332"/>
<dbReference type="GO" id="GO:0003677">
    <property type="term" value="F:DNA binding"/>
    <property type="evidence" value="ECO:0007669"/>
    <property type="project" value="UniProtKB-KW"/>
</dbReference>
<dbReference type="PANTHER" id="PTHR30461:SF2">
    <property type="entry name" value="SERINE RECOMBINASE PINE-RELATED"/>
    <property type="match status" value="1"/>
</dbReference>
<sequence length="221" mass="24668">MKYISYYRVSTKKQEQSGLGLEAQKTAVQKFLNEDNILIAEYEEAESGKNNNRPQLKKAIEHCKTSGATLLIAKLDRLSRNAAFILTLKDSKIDFVCADMPTANSVTIGIMAILAQDERERISQRTKSALAELKAKGINLGSPQNLTHESRKRSIEVRKHNAIENENNKKATAFIGSLRRDNLSYGKIASVLNENGFKASRGGDFTASQVKILYDRSNFIK</sequence>
<name>A0AA94F332_9FLAO</name>
<comment type="caution">
    <text evidence="4">The sequence shown here is derived from an EMBL/GenBank/DDBJ whole genome shotgun (WGS) entry which is preliminary data.</text>
</comment>
<accession>A0AA94F332</accession>
<feature type="domain" description="Resolvase/invertase-type recombinase catalytic" evidence="3">
    <location>
        <begin position="2"/>
        <end position="137"/>
    </location>
</feature>
<dbReference type="CDD" id="cd00338">
    <property type="entry name" value="Ser_Recombinase"/>
    <property type="match status" value="1"/>
</dbReference>
<dbReference type="GO" id="GO:0000150">
    <property type="term" value="F:DNA strand exchange activity"/>
    <property type="evidence" value="ECO:0007669"/>
    <property type="project" value="InterPro"/>
</dbReference>
<gene>
    <name evidence="4" type="ORF">EJB19_06955</name>
</gene>
<keyword evidence="2" id="KW-0233">DNA recombination</keyword>
<dbReference type="SUPFAM" id="SSF53041">
    <property type="entry name" value="Resolvase-like"/>
    <property type="match status" value="1"/>
</dbReference>
<dbReference type="RefSeq" id="WP_127821975.1">
    <property type="nucleotide sequence ID" value="NZ_RWGX02000016.1"/>
</dbReference>
<proteinExistence type="predicted"/>
<evidence type="ECO:0000259" key="3">
    <source>
        <dbReference type="PROSITE" id="PS51736"/>
    </source>
</evidence>
<keyword evidence="1" id="KW-0238">DNA-binding</keyword>
<dbReference type="EMBL" id="RWGX01000004">
    <property type="protein sequence ID" value="RVU87951.1"/>
    <property type="molecule type" value="Genomic_DNA"/>
</dbReference>
<evidence type="ECO:0000256" key="1">
    <source>
        <dbReference type="ARBA" id="ARBA00023125"/>
    </source>
</evidence>
<dbReference type="InterPro" id="IPR036162">
    <property type="entry name" value="Resolvase-like_N_sf"/>
</dbReference>
<dbReference type="InterPro" id="IPR006119">
    <property type="entry name" value="Resolv_N"/>
</dbReference>
<dbReference type="InterPro" id="IPR050639">
    <property type="entry name" value="SSR_resolvase"/>
</dbReference>
<dbReference type="SMART" id="SM00857">
    <property type="entry name" value="Resolvase"/>
    <property type="match status" value="1"/>
</dbReference>
<reference evidence="4" key="1">
    <citation type="submission" date="2018-12" db="EMBL/GenBank/DDBJ databases">
        <title>Draft genome sequence of Flaovobacterium columnare BGFS27 isolated from channel catfish in Alabama.</title>
        <authorList>
            <person name="Cai W."/>
            <person name="Arias C."/>
        </authorList>
    </citation>
    <scope>NUCLEOTIDE SEQUENCE [LARGE SCALE GENOMIC DNA]</scope>
    <source>
        <strain evidence="4">BGFS27</strain>
    </source>
</reference>
<evidence type="ECO:0000256" key="2">
    <source>
        <dbReference type="ARBA" id="ARBA00023172"/>
    </source>
</evidence>
<dbReference type="PROSITE" id="PS51736">
    <property type="entry name" value="RECOMBINASES_3"/>
    <property type="match status" value="1"/>
</dbReference>